<keyword evidence="4" id="KW-0433">Leucine-rich repeat</keyword>
<dbReference type="PANTHER" id="PTHR23155:SF1152">
    <property type="entry name" value="AAA+ ATPASE DOMAIN-CONTAINING PROTEIN"/>
    <property type="match status" value="1"/>
</dbReference>
<dbReference type="InterPro" id="IPR058922">
    <property type="entry name" value="WHD_DRP"/>
</dbReference>
<comment type="caution">
    <text evidence="10">The sequence shown here is derived from an EMBL/GenBank/DDBJ whole genome shotgun (WGS) entry which is preliminary data.</text>
</comment>
<dbReference type="Gene3D" id="1.10.8.430">
    <property type="entry name" value="Helical domain of apoptotic protease-activating factors"/>
    <property type="match status" value="1"/>
</dbReference>
<evidence type="ECO:0000256" key="6">
    <source>
        <dbReference type="ARBA" id="ARBA00022741"/>
    </source>
</evidence>
<sequence length="200" mass="22825">MLREKVFGGECCPPELEEIGKEIAENCKGLPLALVVIGGLLYKAKRTKDYWKHVAQDVNSAVTTTDDEFIEIPSLSYNHLPHRLRACFLYMGIFPEDYEVQISKLTKLWVAAGFLKPVSLKSLEEVAKEYLEILIDRNPSLVREHSYNGEIKTCSIHDLMRDLCIRKAQEEKFLQVMDSGVRSPPYVEPRVSIHSDIWGS</sequence>
<dbReference type="Proteomes" id="UP001604277">
    <property type="component" value="Unassembled WGS sequence"/>
</dbReference>
<evidence type="ECO:0000313" key="11">
    <source>
        <dbReference type="EMBL" id="KAL2514863.1"/>
    </source>
</evidence>
<dbReference type="InterPro" id="IPR027417">
    <property type="entry name" value="P-loop_NTPase"/>
</dbReference>
<evidence type="ECO:0000256" key="3">
    <source>
        <dbReference type="ARBA" id="ARBA00022490"/>
    </source>
</evidence>
<evidence type="ECO:0000313" key="10">
    <source>
        <dbReference type="EMBL" id="KAL2514842.1"/>
    </source>
</evidence>
<dbReference type="Gene3D" id="1.10.10.10">
    <property type="entry name" value="Winged helix-like DNA-binding domain superfamily/Winged helix DNA-binding domain"/>
    <property type="match status" value="1"/>
</dbReference>
<protein>
    <submittedName>
        <fullName evidence="10">Disease resistance protein</fullName>
    </submittedName>
</protein>
<dbReference type="GO" id="GO:0006952">
    <property type="term" value="P:defense response"/>
    <property type="evidence" value="ECO:0007669"/>
    <property type="project" value="UniProtKB-KW"/>
</dbReference>
<comment type="subcellular location">
    <subcellularLocation>
        <location evidence="1">Cytoplasm</location>
    </subcellularLocation>
</comment>
<evidence type="ECO:0000256" key="7">
    <source>
        <dbReference type="ARBA" id="ARBA00022821"/>
    </source>
</evidence>
<evidence type="ECO:0000256" key="1">
    <source>
        <dbReference type="ARBA" id="ARBA00004496"/>
    </source>
</evidence>
<keyword evidence="7" id="KW-0611">Plant defense</keyword>
<comment type="similarity">
    <text evidence="2">Belongs to the disease resistance NB-LRR family.</text>
</comment>
<reference evidence="10" key="1">
    <citation type="submission" date="2024-07" db="EMBL/GenBank/DDBJ databases">
        <title>Two chromosome-level genome assemblies of Korean endemic species Abeliophyllum distichum and Forsythia ovata (Oleaceae).</title>
        <authorList>
            <person name="Mun J.H."/>
        </authorList>
    </citation>
    <scope>NUCLEOTIDE SEQUENCE</scope>
    <source>
        <strain evidence="10">KNKB202402200001</strain>
        <tissue evidence="10">Leaf</tissue>
    </source>
</reference>
<dbReference type="SUPFAM" id="SSF52540">
    <property type="entry name" value="P-loop containing nucleoside triphosphate hydrolases"/>
    <property type="match status" value="1"/>
</dbReference>
<dbReference type="InterPro" id="IPR042197">
    <property type="entry name" value="Apaf_helical"/>
</dbReference>
<evidence type="ECO:0000256" key="4">
    <source>
        <dbReference type="ARBA" id="ARBA00022614"/>
    </source>
</evidence>
<dbReference type="GO" id="GO:0005737">
    <property type="term" value="C:cytoplasm"/>
    <property type="evidence" value="ECO:0007669"/>
    <property type="project" value="UniProtKB-SubCell"/>
</dbReference>
<dbReference type="AlphaFoldDB" id="A0ABD1TQ34"/>
<dbReference type="EMBL" id="JBFOLJ010000008">
    <property type="protein sequence ID" value="KAL2514842.1"/>
    <property type="molecule type" value="Genomic_DNA"/>
</dbReference>
<dbReference type="InterPro" id="IPR044974">
    <property type="entry name" value="Disease_R_plants"/>
</dbReference>
<dbReference type="PANTHER" id="PTHR23155">
    <property type="entry name" value="DISEASE RESISTANCE PROTEIN RP"/>
    <property type="match status" value="1"/>
</dbReference>
<keyword evidence="3" id="KW-0963">Cytoplasm</keyword>
<dbReference type="InterPro" id="IPR036388">
    <property type="entry name" value="WH-like_DNA-bd_sf"/>
</dbReference>
<accession>A0ABD1TQ34</accession>
<organism evidence="10 12">
    <name type="scientific">Forsythia ovata</name>
    <dbReference type="NCBI Taxonomy" id="205694"/>
    <lineage>
        <taxon>Eukaryota</taxon>
        <taxon>Viridiplantae</taxon>
        <taxon>Streptophyta</taxon>
        <taxon>Embryophyta</taxon>
        <taxon>Tracheophyta</taxon>
        <taxon>Spermatophyta</taxon>
        <taxon>Magnoliopsida</taxon>
        <taxon>eudicotyledons</taxon>
        <taxon>Gunneridae</taxon>
        <taxon>Pentapetalae</taxon>
        <taxon>asterids</taxon>
        <taxon>lamiids</taxon>
        <taxon>Lamiales</taxon>
        <taxon>Oleaceae</taxon>
        <taxon>Forsythieae</taxon>
        <taxon>Forsythia</taxon>
    </lineage>
</organism>
<keyword evidence="6" id="KW-0547">Nucleotide-binding</keyword>
<gene>
    <name evidence="10" type="ORF">Fot_28813</name>
    <name evidence="11" type="ORF">Fot_28834</name>
</gene>
<dbReference type="Pfam" id="PF23559">
    <property type="entry name" value="WHD_DRP"/>
    <property type="match status" value="1"/>
</dbReference>
<proteinExistence type="inferred from homology"/>
<dbReference type="EMBL" id="JBFOLJ010000008">
    <property type="protein sequence ID" value="KAL2514863.1"/>
    <property type="molecule type" value="Genomic_DNA"/>
</dbReference>
<evidence type="ECO:0000313" key="12">
    <source>
        <dbReference type="Proteomes" id="UP001604277"/>
    </source>
</evidence>
<evidence type="ECO:0000256" key="5">
    <source>
        <dbReference type="ARBA" id="ARBA00022737"/>
    </source>
</evidence>
<keyword evidence="12" id="KW-1185">Reference proteome</keyword>
<evidence type="ECO:0000259" key="9">
    <source>
        <dbReference type="Pfam" id="PF23559"/>
    </source>
</evidence>
<dbReference type="FunFam" id="1.10.10.10:FF:000322">
    <property type="entry name" value="Probable disease resistance protein At1g63360"/>
    <property type="match status" value="1"/>
</dbReference>
<feature type="domain" description="Disease resistance protein winged helix" evidence="9">
    <location>
        <begin position="93"/>
        <end position="164"/>
    </location>
</feature>
<name>A0ABD1TQ34_9LAMI</name>
<keyword evidence="8" id="KW-0067">ATP-binding</keyword>
<dbReference type="GO" id="GO:0005524">
    <property type="term" value="F:ATP binding"/>
    <property type="evidence" value="ECO:0007669"/>
    <property type="project" value="UniProtKB-KW"/>
</dbReference>
<reference evidence="12" key="2">
    <citation type="submission" date="2024-07" db="EMBL/GenBank/DDBJ databases">
        <title>Two chromosome-level genome assemblies of Korean endemic species Abeliophyllum distichum and Forsythia ovata (Oleaceae).</title>
        <authorList>
            <person name="Jang H."/>
        </authorList>
    </citation>
    <scope>NUCLEOTIDE SEQUENCE [LARGE SCALE GENOMIC DNA]</scope>
</reference>
<evidence type="ECO:0000256" key="8">
    <source>
        <dbReference type="ARBA" id="ARBA00022840"/>
    </source>
</evidence>
<keyword evidence="5" id="KW-0677">Repeat</keyword>
<evidence type="ECO:0000256" key="2">
    <source>
        <dbReference type="ARBA" id="ARBA00008894"/>
    </source>
</evidence>